<protein>
    <submittedName>
        <fullName evidence="1">Uncharacterized protein</fullName>
    </submittedName>
</protein>
<dbReference type="EMBL" id="JAYGJQ010000002">
    <property type="protein sequence ID" value="MEA9356659.1"/>
    <property type="molecule type" value="Genomic_DNA"/>
</dbReference>
<dbReference type="RefSeq" id="WP_323576477.1">
    <property type="nucleotide sequence ID" value="NZ_JAYGJQ010000002.1"/>
</dbReference>
<accession>A0ABU5VUE9</accession>
<dbReference type="Gene3D" id="3.40.50.720">
    <property type="entry name" value="NAD(P)-binding Rossmann-like Domain"/>
    <property type="match status" value="1"/>
</dbReference>
<name>A0ABU5VUE9_9BACT</name>
<dbReference type="Proteomes" id="UP001302274">
    <property type="component" value="Unassembled WGS sequence"/>
</dbReference>
<keyword evidence="2" id="KW-1185">Reference proteome</keyword>
<evidence type="ECO:0000313" key="2">
    <source>
        <dbReference type="Proteomes" id="UP001302274"/>
    </source>
</evidence>
<evidence type="ECO:0000313" key="1">
    <source>
        <dbReference type="EMBL" id="MEA9356659.1"/>
    </source>
</evidence>
<dbReference type="SUPFAM" id="SSF51735">
    <property type="entry name" value="NAD(P)-binding Rossmann-fold domains"/>
    <property type="match status" value="1"/>
</dbReference>
<dbReference type="InterPro" id="IPR036291">
    <property type="entry name" value="NAD(P)-bd_dom_sf"/>
</dbReference>
<organism evidence="1 2">
    <name type="scientific">Bacteriovorax antarcticus</name>
    <dbReference type="NCBI Taxonomy" id="3088717"/>
    <lineage>
        <taxon>Bacteria</taxon>
        <taxon>Pseudomonadati</taxon>
        <taxon>Bdellovibrionota</taxon>
        <taxon>Bacteriovoracia</taxon>
        <taxon>Bacteriovoracales</taxon>
        <taxon>Bacteriovoracaceae</taxon>
        <taxon>Bacteriovorax</taxon>
    </lineage>
</organism>
<gene>
    <name evidence="1" type="ORF">SHI21_10605</name>
</gene>
<sequence length="189" mass="21222">MKVLIAGNPEYGLAQALSQKFNADFASRSHGDWDLSNSEKQKEFAQKSLNYDVVISVSCLWGFNQTNLVQEVATSWMKNKKEGHLIALGSSADTPVKGTTWVYPAEKKALRAYCRQVSQMVSSNDDVKFKMTYLSPGNMHTPKQDEKMPDAPKLECNDVVSVIEWLLTQPQYVNISELCLDRIPNISKS</sequence>
<proteinExistence type="predicted"/>
<reference evidence="1 2" key="1">
    <citation type="submission" date="2023-11" db="EMBL/GenBank/DDBJ databases">
        <title>A Novel Polar Bacteriovorax (B. antarcticus) Isolated from the Biocrust in Antarctica.</title>
        <authorList>
            <person name="Mun W."/>
            <person name="Choi S.Y."/>
            <person name="Mitchell R.J."/>
        </authorList>
    </citation>
    <scope>NUCLEOTIDE SEQUENCE [LARGE SCALE GENOMIC DNA]</scope>
    <source>
        <strain evidence="1 2">PP10</strain>
    </source>
</reference>
<comment type="caution">
    <text evidence="1">The sequence shown here is derived from an EMBL/GenBank/DDBJ whole genome shotgun (WGS) entry which is preliminary data.</text>
</comment>